<protein>
    <submittedName>
        <fullName evidence="1">Hydrolase</fullName>
    </submittedName>
</protein>
<dbReference type="SUPFAM" id="SSF53474">
    <property type="entry name" value="alpha/beta-Hydrolases"/>
    <property type="match status" value="1"/>
</dbReference>
<dbReference type="AlphaFoldDB" id="A0A2A6BDX1"/>
<reference evidence="1" key="2">
    <citation type="submission" date="2022-06" db="UniProtKB">
        <authorList>
            <consortium name="EnsemblMetazoa"/>
        </authorList>
    </citation>
    <scope>IDENTIFICATION</scope>
    <source>
        <strain evidence="1">PS312</strain>
    </source>
</reference>
<dbReference type="Pfam" id="PF00135">
    <property type="entry name" value="COesterase"/>
    <property type="match status" value="1"/>
</dbReference>
<dbReference type="Gene3D" id="3.40.50.1820">
    <property type="entry name" value="alpha/beta hydrolase"/>
    <property type="match status" value="1"/>
</dbReference>
<evidence type="ECO:0000313" key="1">
    <source>
        <dbReference type="EnsemblMetazoa" id="PPA39247.1"/>
    </source>
</evidence>
<reference evidence="2" key="1">
    <citation type="journal article" date="2008" name="Nat. Genet.">
        <title>The Pristionchus pacificus genome provides a unique perspective on nematode lifestyle and parasitism.</title>
        <authorList>
            <person name="Dieterich C."/>
            <person name="Clifton S.W."/>
            <person name="Schuster L.N."/>
            <person name="Chinwalla A."/>
            <person name="Delehaunty K."/>
            <person name="Dinkelacker I."/>
            <person name="Fulton L."/>
            <person name="Fulton R."/>
            <person name="Godfrey J."/>
            <person name="Minx P."/>
            <person name="Mitreva M."/>
            <person name="Roeseler W."/>
            <person name="Tian H."/>
            <person name="Witte H."/>
            <person name="Yang S.P."/>
            <person name="Wilson R.K."/>
            <person name="Sommer R.J."/>
        </authorList>
    </citation>
    <scope>NUCLEOTIDE SEQUENCE [LARGE SCALE GENOMIC DNA]</scope>
    <source>
        <strain evidence="2">PS312</strain>
    </source>
</reference>
<proteinExistence type="predicted"/>
<dbReference type="InterPro" id="IPR029058">
    <property type="entry name" value="AB_hydrolase_fold"/>
</dbReference>
<dbReference type="InterPro" id="IPR002018">
    <property type="entry name" value="CarbesteraseB"/>
</dbReference>
<gene>
    <name evidence="1" type="primary">WBGene00277616</name>
</gene>
<dbReference type="Proteomes" id="UP000005239">
    <property type="component" value="Unassembled WGS sequence"/>
</dbReference>
<accession>A0A2A6BDX1</accession>
<sequence length="528" mass="59212">YERIARNGKTIRIIKLDSNCVFILQSIPFAAPPIGELRWKLPQDPNKWDGILEGTKYSAACLSNHTDTQKMDEDCLYLNVYVSAECRGECPIILMFHGGAMNFNSAVYYNDDHLIENFASKGIMLVVPAFRLGFMGIFNLGDDFIPTNLGLHDALHALQFVSKEAVNFGGNKDALTLMGHSYGGTIAGVLAYSSLRREKVNISRLIMMSPSFQFTSLQTVQTLSFRLVEKSGCSGRSSSLILSCLKSKDAAELLRYQSEIQKEDESISWDAGFMFILMSSPLLPFSSFTQMFDLPPGVDVVIGSTAREMDVPVKLQTHPGDLVNAANLIELEKIHEILVENKNGTLHTPAIELIFLTVHKVVRSVIHGGNKAFVYSYQQPSSHNYHSDDFSFIAGVSLFEQDNNEKDIAKFYPELFSNFTLIGIPSPDWMSMNESGSYFSIVVDANSKRTDPLQKCHDSRPKMLDGYERESINYWENEAPKIDIFEIGNSFEDIIKSKSITNVELSEKFESCIDRQATNEYRGIYASN</sequence>
<dbReference type="EnsemblMetazoa" id="PPA39247.1">
    <property type="protein sequence ID" value="PPA39247.1"/>
    <property type="gene ID" value="WBGene00277616"/>
</dbReference>
<dbReference type="PANTHER" id="PTHR45580">
    <property type="entry name" value="PROTEIN CBG05369"/>
    <property type="match status" value="1"/>
</dbReference>
<keyword evidence="2" id="KW-1185">Reference proteome</keyword>
<accession>A0A8R1YY51</accession>
<organism evidence="1 2">
    <name type="scientific">Pristionchus pacificus</name>
    <name type="common">Parasitic nematode worm</name>
    <dbReference type="NCBI Taxonomy" id="54126"/>
    <lineage>
        <taxon>Eukaryota</taxon>
        <taxon>Metazoa</taxon>
        <taxon>Ecdysozoa</taxon>
        <taxon>Nematoda</taxon>
        <taxon>Chromadorea</taxon>
        <taxon>Rhabditida</taxon>
        <taxon>Rhabditina</taxon>
        <taxon>Diplogasteromorpha</taxon>
        <taxon>Diplogasteroidea</taxon>
        <taxon>Neodiplogasteridae</taxon>
        <taxon>Pristionchus</taxon>
    </lineage>
</organism>
<evidence type="ECO:0000313" key="2">
    <source>
        <dbReference type="Proteomes" id="UP000005239"/>
    </source>
</evidence>
<dbReference type="PANTHER" id="PTHR45580:SF6">
    <property type="entry name" value="CARBOXYLESTERASE TYPE B DOMAIN-CONTAINING PROTEIN"/>
    <property type="match status" value="1"/>
</dbReference>
<dbReference type="OrthoDB" id="6846267at2759"/>
<name>A0A2A6BDX1_PRIPA</name>